<evidence type="ECO:0000256" key="5">
    <source>
        <dbReference type="ARBA" id="ARBA00022970"/>
    </source>
</evidence>
<feature type="transmembrane region" description="Helical" evidence="9">
    <location>
        <begin position="284"/>
        <end position="305"/>
    </location>
</feature>
<sequence length="556" mass="60174">MAAEPEKRHDGPVQSSLEVGTTSDIPQSWYSRLLSDFRPIERDESEGSVEAPLARKLQGRHMQMIAIGGSIGTGLFIGSGASLSQGGPLGLLLSFMIIGIMMFCVVNALGELAVRFPISGGFNIYSTRFIDPAWGFAMGWNYALQWLVVLPLELTASALTIRYWHSTINVGVWITIFLATVISINLIGVKGYGEAEFAFAIIKVVAVVGFILFGIIYNVGGTPHGSYIGGKLWRDPGPLANGFKGICAVFVNAAFAFAGTELVGLAAAEAANPRKSLPKAIKQVFWRITLFYIISLFIVGLIVPYTDNRLLNPSSSVDINTSPFVIAINNAGVKILPDIFNAVILVAVLSVGNSSIYASSRTLTGLADRSQAPKIFRYVDRKGRPLVSLALSSALGFIAYVSCSDKGPKVFTWLLALSGLSSLFTWGSICYAHIRFRSGFAYQGYSLDELSFKSQGGLIGSWIGLMINILCLIAQFYTAVWPIGGTPNAKSFFEIYLAAPIILVSFIAWKIVKRTKWVSLNDMDVVSGSRAYTAEDLEEENNTPKNGFGRVSGLLC</sequence>
<dbReference type="FunFam" id="1.20.1740.10:FF:000017">
    <property type="entry name" value="Amino acid permease"/>
    <property type="match status" value="1"/>
</dbReference>
<reference evidence="11 12" key="1">
    <citation type="submission" date="2016-04" db="EMBL/GenBank/DDBJ databases">
        <title>Evolutionary innovation and constraint leading to complex multicellularity in the Ascomycota.</title>
        <authorList>
            <person name="Cisse O."/>
            <person name="Nguyen A."/>
            <person name="Hewitt D.A."/>
            <person name="Jedd G."/>
            <person name="Stajich J.E."/>
        </authorList>
    </citation>
    <scope>NUCLEOTIDE SEQUENCE [LARGE SCALE GENOMIC DNA]</scope>
    <source>
        <strain evidence="11 12">DAH-3</strain>
    </source>
</reference>
<feature type="transmembrane region" description="Helical" evidence="9">
    <location>
        <begin position="339"/>
        <end position="359"/>
    </location>
</feature>
<feature type="transmembrane region" description="Helical" evidence="9">
    <location>
        <begin position="89"/>
        <end position="109"/>
    </location>
</feature>
<dbReference type="PANTHER" id="PTHR43341">
    <property type="entry name" value="AMINO ACID PERMEASE"/>
    <property type="match status" value="1"/>
</dbReference>
<dbReference type="Gene3D" id="1.20.1740.10">
    <property type="entry name" value="Amino acid/polyamine transporter I"/>
    <property type="match status" value="1"/>
</dbReference>
<dbReference type="InterPro" id="IPR004762">
    <property type="entry name" value="Amino_acid_permease_fungi"/>
</dbReference>
<accession>A0A1U7LKF7</accession>
<feature type="compositionally biased region" description="Basic and acidic residues" evidence="8">
    <location>
        <begin position="1"/>
        <end position="11"/>
    </location>
</feature>
<feature type="transmembrane region" description="Helical" evidence="9">
    <location>
        <begin position="457"/>
        <end position="480"/>
    </location>
</feature>
<dbReference type="NCBIfam" id="TIGR00913">
    <property type="entry name" value="2A0310"/>
    <property type="match status" value="1"/>
</dbReference>
<keyword evidence="4 9" id="KW-0812">Transmembrane</keyword>
<dbReference type="AlphaFoldDB" id="A0A1U7LKF7"/>
<evidence type="ECO:0000313" key="12">
    <source>
        <dbReference type="Proteomes" id="UP000186594"/>
    </source>
</evidence>
<feature type="domain" description="Amino acid permease/ SLC12A" evidence="10">
    <location>
        <begin position="61"/>
        <end position="516"/>
    </location>
</feature>
<evidence type="ECO:0000256" key="3">
    <source>
        <dbReference type="ARBA" id="ARBA00022475"/>
    </source>
</evidence>
<evidence type="ECO:0000256" key="7">
    <source>
        <dbReference type="ARBA" id="ARBA00023136"/>
    </source>
</evidence>
<keyword evidence="6 9" id="KW-1133">Transmembrane helix</keyword>
<feature type="transmembrane region" description="Helical" evidence="9">
    <location>
        <begin position="383"/>
        <end position="401"/>
    </location>
</feature>
<dbReference type="PROSITE" id="PS00218">
    <property type="entry name" value="AMINO_ACID_PERMEASE_1"/>
    <property type="match status" value="1"/>
</dbReference>
<gene>
    <name evidence="11" type="ORF">NEOLI_000564</name>
</gene>
<dbReference type="InterPro" id="IPR004840">
    <property type="entry name" value="Amino_acid_permease_CS"/>
</dbReference>
<evidence type="ECO:0000259" key="10">
    <source>
        <dbReference type="Pfam" id="PF00324"/>
    </source>
</evidence>
<feature type="transmembrane region" description="Helical" evidence="9">
    <location>
        <begin position="168"/>
        <end position="188"/>
    </location>
</feature>
<evidence type="ECO:0000256" key="1">
    <source>
        <dbReference type="ARBA" id="ARBA00004651"/>
    </source>
</evidence>
<dbReference type="PIRSF" id="PIRSF006060">
    <property type="entry name" value="AA_transporter"/>
    <property type="match status" value="1"/>
</dbReference>
<feature type="transmembrane region" description="Helical" evidence="9">
    <location>
        <begin position="492"/>
        <end position="512"/>
    </location>
</feature>
<evidence type="ECO:0000256" key="8">
    <source>
        <dbReference type="SAM" id="MobiDB-lite"/>
    </source>
</evidence>
<keyword evidence="7 9" id="KW-0472">Membrane</keyword>
<feature type="transmembrane region" description="Helical" evidence="9">
    <location>
        <begin position="200"/>
        <end position="219"/>
    </location>
</feature>
<feature type="transmembrane region" description="Helical" evidence="9">
    <location>
        <begin position="64"/>
        <end position="83"/>
    </location>
</feature>
<dbReference type="OMA" id="AITVGYW"/>
<dbReference type="OrthoDB" id="3900342at2759"/>
<organism evidence="11 12">
    <name type="scientific">Neolecta irregularis (strain DAH-3)</name>
    <dbReference type="NCBI Taxonomy" id="1198029"/>
    <lineage>
        <taxon>Eukaryota</taxon>
        <taxon>Fungi</taxon>
        <taxon>Dikarya</taxon>
        <taxon>Ascomycota</taxon>
        <taxon>Taphrinomycotina</taxon>
        <taxon>Neolectales</taxon>
        <taxon>Neolectaceae</taxon>
        <taxon>Neolecta</taxon>
    </lineage>
</organism>
<dbReference type="Proteomes" id="UP000186594">
    <property type="component" value="Unassembled WGS sequence"/>
</dbReference>
<dbReference type="InterPro" id="IPR004841">
    <property type="entry name" value="AA-permease/SLC12A_dom"/>
</dbReference>
<dbReference type="PANTHER" id="PTHR43341:SF1">
    <property type="entry name" value="GENERAL AMINO-ACID PERMEASE GAP1"/>
    <property type="match status" value="1"/>
</dbReference>
<dbReference type="InterPro" id="IPR050524">
    <property type="entry name" value="APC_YAT"/>
</dbReference>
<dbReference type="GO" id="GO:0015171">
    <property type="term" value="F:amino acid transmembrane transporter activity"/>
    <property type="evidence" value="ECO:0007669"/>
    <property type="project" value="TreeGrafter"/>
</dbReference>
<protein>
    <submittedName>
        <fullName evidence="11">Cationic amino acid transporter 1</fullName>
    </submittedName>
</protein>
<dbReference type="Pfam" id="PF00324">
    <property type="entry name" value="AA_permease"/>
    <property type="match status" value="1"/>
</dbReference>
<feature type="transmembrane region" description="Helical" evidence="9">
    <location>
        <begin position="413"/>
        <end position="436"/>
    </location>
</feature>
<feature type="compositionally biased region" description="Polar residues" evidence="8">
    <location>
        <begin position="13"/>
        <end position="22"/>
    </location>
</feature>
<keyword evidence="3" id="KW-1003">Cell membrane</keyword>
<feature type="transmembrane region" description="Helical" evidence="9">
    <location>
        <begin position="129"/>
        <end position="148"/>
    </location>
</feature>
<proteinExistence type="predicted"/>
<evidence type="ECO:0000256" key="2">
    <source>
        <dbReference type="ARBA" id="ARBA00022448"/>
    </source>
</evidence>
<feature type="transmembrane region" description="Helical" evidence="9">
    <location>
        <begin position="239"/>
        <end position="263"/>
    </location>
</feature>
<name>A0A1U7LKF7_NEOID</name>
<evidence type="ECO:0000313" key="11">
    <source>
        <dbReference type="EMBL" id="OLL23140.1"/>
    </source>
</evidence>
<evidence type="ECO:0000256" key="6">
    <source>
        <dbReference type="ARBA" id="ARBA00022989"/>
    </source>
</evidence>
<dbReference type="EMBL" id="LXFE01002252">
    <property type="protein sequence ID" value="OLL23140.1"/>
    <property type="molecule type" value="Genomic_DNA"/>
</dbReference>
<comment type="subcellular location">
    <subcellularLocation>
        <location evidence="1">Cell membrane</location>
        <topology evidence="1">Multi-pass membrane protein</topology>
    </subcellularLocation>
</comment>
<keyword evidence="2" id="KW-0813">Transport</keyword>
<keyword evidence="12" id="KW-1185">Reference proteome</keyword>
<feature type="region of interest" description="Disordered" evidence="8">
    <location>
        <begin position="1"/>
        <end position="22"/>
    </location>
</feature>
<dbReference type="GO" id="GO:0005886">
    <property type="term" value="C:plasma membrane"/>
    <property type="evidence" value="ECO:0007669"/>
    <property type="project" value="UniProtKB-SubCell"/>
</dbReference>
<comment type="caution">
    <text evidence="11">The sequence shown here is derived from an EMBL/GenBank/DDBJ whole genome shotgun (WGS) entry which is preliminary data.</text>
</comment>
<evidence type="ECO:0000256" key="4">
    <source>
        <dbReference type="ARBA" id="ARBA00022692"/>
    </source>
</evidence>
<dbReference type="STRING" id="1198029.A0A1U7LKF7"/>
<keyword evidence="5" id="KW-0029">Amino-acid transport</keyword>
<evidence type="ECO:0000256" key="9">
    <source>
        <dbReference type="SAM" id="Phobius"/>
    </source>
</evidence>